<keyword evidence="2" id="KW-1185">Reference proteome</keyword>
<dbReference type="Proteomes" id="UP000196138">
    <property type="component" value="Chromosome"/>
</dbReference>
<sequence>MSTCTCCHQGQLQPLTLDNGLFVYACNACQGYALDIATYLDWRREQPPLQASPHAPVGIQPPHADHRHALHCPACQRLMLKYRVHAGDSPSIDTCLRCDCIWLDGGEWDYLQAIGLHTSLTAISTAAWQARRAQLTVNLRRAEQDREQLGDEVYAQAQQVLAWLQEQPERKHILKMLHRLN</sequence>
<evidence type="ECO:0000313" key="2">
    <source>
        <dbReference type="Proteomes" id="UP000196138"/>
    </source>
</evidence>
<dbReference type="KEGG" id="cser:CCO03_03560"/>
<dbReference type="OrthoDB" id="9814037at2"/>
<dbReference type="EMBL" id="CP021455">
    <property type="protein sequence ID" value="ARU03880.1"/>
    <property type="molecule type" value="Genomic_DNA"/>
</dbReference>
<evidence type="ECO:0000313" key="1">
    <source>
        <dbReference type="EMBL" id="ARU03880.1"/>
    </source>
</evidence>
<dbReference type="AlphaFoldDB" id="A0A1Y0EKA6"/>
<accession>A0A1Y0EKA6</accession>
<organism evidence="1 2">
    <name type="scientific">Comamonas serinivorans</name>
    <dbReference type="NCBI Taxonomy" id="1082851"/>
    <lineage>
        <taxon>Bacteria</taxon>
        <taxon>Pseudomonadati</taxon>
        <taxon>Pseudomonadota</taxon>
        <taxon>Betaproteobacteria</taxon>
        <taxon>Burkholderiales</taxon>
        <taxon>Comamonadaceae</taxon>
        <taxon>Comamonas</taxon>
    </lineage>
</organism>
<gene>
    <name evidence="1" type="ORF">CCO03_03560</name>
</gene>
<proteinExistence type="predicted"/>
<dbReference type="RefSeq" id="WP_087277350.1">
    <property type="nucleotide sequence ID" value="NZ_CP021455.1"/>
</dbReference>
<name>A0A1Y0EKA6_9BURK</name>
<reference evidence="1 2" key="1">
    <citation type="submission" date="2017-05" db="EMBL/GenBank/DDBJ databases">
        <authorList>
            <person name="Song R."/>
            <person name="Chenine A.L."/>
            <person name="Ruprecht R.M."/>
        </authorList>
    </citation>
    <scope>NUCLEOTIDE SEQUENCE [LARGE SCALE GENOMIC DNA]</scope>
    <source>
        <strain evidence="1 2">DSM 26136</strain>
    </source>
</reference>
<protein>
    <submittedName>
        <fullName evidence="1">Uncharacterized protein</fullName>
    </submittedName>
</protein>